<dbReference type="AlphaFoldDB" id="K0R3U7"/>
<gene>
    <name evidence="2" type="ORF">THAOC_34215</name>
</gene>
<organism evidence="2 3">
    <name type="scientific">Thalassiosira oceanica</name>
    <name type="common">Marine diatom</name>
    <dbReference type="NCBI Taxonomy" id="159749"/>
    <lineage>
        <taxon>Eukaryota</taxon>
        <taxon>Sar</taxon>
        <taxon>Stramenopiles</taxon>
        <taxon>Ochrophyta</taxon>
        <taxon>Bacillariophyta</taxon>
        <taxon>Coscinodiscophyceae</taxon>
        <taxon>Thalassiosirophycidae</taxon>
        <taxon>Thalassiosirales</taxon>
        <taxon>Thalassiosiraceae</taxon>
        <taxon>Thalassiosira</taxon>
    </lineage>
</organism>
<accession>K0R3U7</accession>
<keyword evidence="3" id="KW-1185">Reference proteome</keyword>
<evidence type="ECO:0000313" key="2">
    <source>
        <dbReference type="EMBL" id="EJK47090.1"/>
    </source>
</evidence>
<evidence type="ECO:0000256" key="1">
    <source>
        <dbReference type="SAM" id="MobiDB-lite"/>
    </source>
</evidence>
<feature type="region of interest" description="Disordered" evidence="1">
    <location>
        <begin position="1"/>
        <end position="24"/>
    </location>
</feature>
<dbReference type="EMBL" id="AGNL01047361">
    <property type="protein sequence ID" value="EJK47090.1"/>
    <property type="molecule type" value="Genomic_DNA"/>
</dbReference>
<proteinExistence type="predicted"/>
<protein>
    <submittedName>
        <fullName evidence="2">Uncharacterized protein</fullName>
    </submittedName>
</protein>
<comment type="caution">
    <text evidence="2">The sequence shown here is derived from an EMBL/GenBank/DDBJ whole genome shotgun (WGS) entry which is preliminary data.</text>
</comment>
<evidence type="ECO:0000313" key="3">
    <source>
        <dbReference type="Proteomes" id="UP000266841"/>
    </source>
</evidence>
<name>K0R3U7_THAOC</name>
<sequence>MGAGPRATLLVTPAPGGGTAAGPTLGAEPPLTDGCNWILFGTLGTKGTPVATGGTLRTLGATSTGSSMAGREAAWPWRMAMGLAASARVEPVCALL</sequence>
<dbReference type="Proteomes" id="UP000266841">
    <property type="component" value="Unassembled WGS sequence"/>
</dbReference>
<reference evidence="2 3" key="1">
    <citation type="journal article" date="2012" name="Genome Biol.">
        <title>Genome and low-iron response of an oceanic diatom adapted to chronic iron limitation.</title>
        <authorList>
            <person name="Lommer M."/>
            <person name="Specht M."/>
            <person name="Roy A.S."/>
            <person name="Kraemer L."/>
            <person name="Andreson R."/>
            <person name="Gutowska M.A."/>
            <person name="Wolf J."/>
            <person name="Bergner S.V."/>
            <person name="Schilhabel M.B."/>
            <person name="Klostermeier U.C."/>
            <person name="Beiko R.G."/>
            <person name="Rosenstiel P."/>
            <person name="Hippler M."/>
            <person name="Laroche J."/>
        </authorList>
    </citation>
    <scope>NUCLEOTIDE SEQUENCE [LARGE SCALE GENOMIC DNA]</scope>
    <source>
        <strain evidence="2 3">CCMP1005</strain>
    </source>
</reference>